<proteinExistence type="predicted"/>
<dbReference type="AlphaFoldDB" id="A0A9X1B5U4"/>
<evidence type="ECO:0000313" key="2">
    <source>
        <dbReference type="Proteomes" id="UP001138768"/>
    </source>
</evidence>
<dbReference type="InterPro" id="IPR029063">
    <property type="entry name" value="SAM-dependent_MTases_sf"/>
</dbReference>
<name>A0A9X1B5U4_9GAMM</name>
<dbReference type="Gene3D" id="2.20.25.110">
    <property type="entry name" value="S-adenosyl-L-methionine-dependent methyltransferases"/>
    <property type="match status" value="1"/>
</dbReference>
<dbReference type="PANTHER" id="PTHR37211">
    <property type="entry name" value="EXPRESSED PROTEIN"/>
    <property type="match status" value="1"/>
</dbReference>
<dbReference type="SUPFAM" id="SSF53335">
    <property type="entry name" value="S-adenosyl-L-methionine-dependent methyltransferases"/>
    <property type="match status" value="1"/>
</dbReference>
<dbReference type="Gene3D" id="3.40.50.150">
    <property type="entry name" value="Vaccinia Virus protein VP39"/>
    <property type="match status" value="1"/>
</dbReference>
<dbReference type="PANTHER" id="PTHR37211:SF1">
    <property type="entry name" value="EXPRESSED PROTEIN"/>
    <property type="match status" value="1"/>
</dbReference>
<dbReference type="GO" id="GO:0008168">
    <property type="term" value="F:methyltransferase activity"/>
    <property type="evidence" value="ECO:0007669"/>
    <property type="project" value="UniProtKB-KW"/>
</dbReference>
<sequence>MPDQEAGADSSLADQADRHALYERAVQCPEAEVDFVAELFIERRGRPARSLAEDFCGTAAVCGEWSERHPDNRAIGTDNDPAVLAYARVQRLAALSAEQRSRLRLIEADVMDVGPERSARVRCEPVDLILAMNFSWWLITERANLLRYFRRVRERLVADGLFVLDAYGGYDAFRVITEERAIEDGVEPSFTYIWDQADYDPISGLMECAIHFEFPDGSRLDNAFRYRWRLWTLPELREILTEAGFHNLQIYWQGWDENGDPDGHFKPVTRAEPDAGWICYLSAEP</sequence>
<keyword evidence="1" id="KW-0808">Transferase</keyword>
<dbReference type="GO" id="GO:0032259">
    <property type="term" value="P:methylation"/>
    <property type="evidence" value="ECO:0007669"/>
    <property type="project" value="UniProtKB-KW"/>
</dbReference>
<keyword evidence="1" id="KW-0489">Methyltransferase</keyword>
<keyword evidence="2" id="KW-1185">Reference proteome</keyword>
<accession>A0A9X1B5U4</accession>
<reference evidence="1 2" key="1">
    <citation type="journal article" date="2020" name="Microorganisms">
        <title>Osmotic Adaptation and Compatible Solute Biosynthesis of Phototrophic Bacteria as Revealed from Genome Analyses.</title>
        <authorList>
            <person name="Imhoff J.F."/>
            <person name="Rahn T."/>
            <person name="Kunzel S."/>
            <person name="Keller A."/>
            <person name="Neulinger S.C."/>
        </authorList>
    </citation>
    <scope>NUCLEOTIDE SEQUENCE [LARGE SCALE GENOMIC DNA]</scope>
    <source>
        <strain evidence="1 2">DSM 25653</strain>
    </source>
</reference>
<comment type="caution">
    <text evidence="1">The sequence shown here is derived from an EMBL/GenBank/DDBJ whole genome shotgun (WGS) entry which is preliminary data.</text>
</comment>
<gene>
    <name evidence="1" type="ORF">CKO42_19125</name>
</gene>
<evidence type="ECO:0000313" key="1">
    <source>
        <dbReference type="EMBL" id="MBK1620504.1"/>
    </source>
</evidence>
<dbReference type="EMBL" id="NRRY01000041">
    <property type="protein sequence ID" value="MBK1620504.1"/>
    <property type="molecule type" value="Genomic_DNA"/>
</dbReference>
<protein>
    <submittedName>
        <fullName evidence="1">SAM-dependent methyltransferase</fullName>
    </submittedName>
</protein>
<dbReference type="Proteomes" id="UP001138768">
    <property type="component" value="Unassembled WGS sequence"/>
</dbReference>
<organism evidence="1 2">
    <name type="scientific">Lamprobacter modestohalophilus</name>
    <dbReference type="NCBI Taxonomy" id="1064514"/>
    <lineage>
        <taxon>Bacteria</taxon>
        <taxon>Pseudomonadati</taxon>
        <taxon>Pseudomonadota</taxon>
        <taxon>Gammaproteobacteria</taxon>
        <taxon>Chromatiales</taxon>
        <taxon>Chromatiaceae</taxon>
        <taxon>Lamprobacter</taxon>
    </lineage>
</organism>